<reference evidence="1 2" key="1">
    <citation type="journal article" date="2015" name="Proc. Natl. Acad. Sci. U.S.A.">
        <title>Expanded metabolic versatility of ubiquitous nitrite-oxidizing bacteria from the genus Nitrospira.</title>
        <authorList>
            <person name="Koch H."/>
            <person name="Lucker S."/>
            <person name="Albertsen M."/>
            <person name="Kitzinger K."/>
            <person name="Herbold C."/>
            <person name="Spieck E."/>
            <person name="Nielsen P.H."/>
            <person name="Wagner M."/>
            <person name="Daims H."/>
        </authorList>
    </citation>
    <scope>NUCLEOTIDE SEQUENCE [LARGE SCALE GENOMIC DNA]</scope>
    <source>
        <strain evidence="1 2">NSP M-1</strain>
    </source>
</reference>
<name>A0A0K2GC96_NITMO</name>
<accession>A0A0K2GC96</accession>
<evidence type="ECO:0000313" key="1">
    <source>
        <dbReference type="EMBL" id="ALA58586.1"/>
    </source>
</evidence>
<dbReference type="EMBL" id="CP011801">
    <property type="protein sequence ID" value="ALA58586.1"/>
    <property type="molecule type" value="Genomic_DNA"/>
</dbReference>
<dbReference type="Proteomes" id="UP000069205">
    <property type="component" value="Chromosome"/>
</dbReference>
<dbReference type="KEGG" id="nmv:NITMOv2_2169"/>
<keyword evidence="2" id="KW-1185">Reference proteome</keyword>
<organism evidence="1 2">
    <name type="scientific">Nitrospira moscoviensis</name>
    <dbReference type="NCBI Taxonomy" id="42253"/>
    <lineage>
        <taxon>Bacteria</taxon>
        <taxon>Pseudomonadati</taxon>
        <taxon>Nitrospirota</taxon>
        <taxon>Nitrospiria</taxon>
        <taxon>Nitrospirales</taxon>
        <taxon>Nitrospiraceae</taxon>
        <taxon>Nitrospira</taxon>
    </lineage>
</organism>
<proteinExistence type="predicted"/>
<dbReference type="STRING" id="42253.NITMOv2_2169"/>
<gene>
    <name evidence="1" type="ORF">NITMOv2_2169</name>
</gene>
<sequence length="215" mass="23770">MVPDLVLFLCALRVGPAPLVRWKVAGSRSEGLLTRKLLILEEHFQRTDAAGAELFDLLGRRDDHPMAEKGCREPGPVQPCDPHPGPQFVDCNALGHVGSRKGVRHHVSRGRESFRPTPDPLLDQGVRSHAQRGEGDQTPGCAHMVPDPFGPVSACLWEFLRSSSPVNYRYHIGAFVRVGSTPADWAKRSGTMCRNDPQGPARKWRLTLSGPFQDR</sequence>
<protein>
    <submittedName>
        <fullName evidence="1">Uncharacterized protein</fullName>
    </submittedName>
</protein>
<evidence type="ECO:0000313" key="2">
    <source>
        <dbReference type="Proteomes" id="UP000069205"/>
    </source>
</evidence>
<dbReference type="AlphaFoldDB" id="A0A0K2GC96"/>